<dbReference type="InterPro" id="IPR009651">
    <property type="entry name" value="Met_g_lyase_put"/>
</dbReference>
<keyword evidence="2" id="KW-1185">Reference proteome</keyword>
<dbReference type="PANTHER" id="PTHR46658:SF1">
    <property type="entry name" value="CYS OR MET METABOLISM PYRIDOXAL-PHOSPHATE-DEPENDENT ENZYME"/>
    <property type="match status" value="1"/>
</dbReference>
<dbReference type="EMBL" id="FNDU01000001">
    <property type="protein sequence ID" value="SDH53958.1"/>
    <property type="molecule type" value="Genomic_DNA"/>
</dbReference>
<keyword evidence="1" id="KW-0456">Lyase</keyword>
<sequence length="428" mass="46720">MVSPWHNKGELQNLMNQAEAKIQSKIREAELAADWNQARLLNIFQEEGVSSFHFNPSTGYGYDDTGRETLDRIYAKVFGTESAIVRHQFISGTHAINAALFGILRPGDRLLYAGMPYDTLQTAIGLTDNKTGSMVEYGIICDVAPLNKDGYPNSEAIRENMTSKTKVIALQRSKGYASRPSIPMDKMKQIITEIKQSHPHVIVFVDNCYGEFVETTEPGHVGADLIAGSLIKNPGGGLVRTGGYIAGKNQYVEQAASRFAAPGIGLEGGATLNSLLEMYQGLFMAPHVVSEALKGAFFTAALLEEAGLQTFPSSTEERTDLIQAVTFEDKQRMVRFCQAVQEASPVDSKVVPEPSNMPGYEDEVIMAAGAFIQGSSIELSADGPLRPPYTAYIQGGLTFSHVKYAVSHALNVLIEEKLIPPFHSYTEK</sequence>
<dbReference type="Gene3D" id="3.90.1150.60">
    <property type="entry name" value="Methioning gamme-lyase, C-terminal domain"/>
    <property type="match status" value="1"/>
</dbReference>
<dbReference type="Proteomes" id="UP000199017">
    <property type="component" value="Unassembled WGS sequence"/>
</dbReference>
<proteinExistence type="predicted"/>
<evidence type="ECO:0000313" key="2">
    <source>
        <dbReference type="Proteomes" id="UP000199017"/>
    </source>
</evidence>
<dbReference type="AlphaFoldDB" id="A0A1G8D838"/>
<dbReference type="SUPFAM" id="SSF53383">
    <property type="entry name" value="PLP-dependent transferases"/>
    <property type="match status" value="1"/>
</dbReference>
<reference evidence="1 2" key="1">
    <citation type="submission" date="2016-10" db="EMBL/GenBank/DDBJ databases">
        <authorList>
            <person name="de Groot N.N."/>
        </authorList>
    </citation>
    <scope>NUCLEOTIDE SEQUENCE [LARGE SCALE GENOMIC DNA]</scope>
    <source>
        <strain evidence="2">P4B,CCM 7963,CECT 7998,DSM 25260,IBRC-M 10614,KCTC 13821</strain>
    </source>
</reference>
<dbReference type="Pfam" id="PF06838">
    <property type="entry name" value="Met_gamma_lyase"/>
    <property type="match status" value="1"/>
</dbReference>
<name>A0A1G8D838_9BACI</name>
<protein>
    <submittedName>
        <fullName evidence="1">Cystathionine beta-lyase family protein involved in aluminum resistance</fullName>
    </submittedName>
</protein>
<dbReference type="InterPro" id="IPR015424">
    <property type="entry name" value="PyrdxlP-dep_Trfase"/>
</dbReference>
<gene>
    <name evidence="1" type="ORF">SAMN05216352_101591</name>
</gene>
<dbReference type="STRING" id="930129.SAMN05216352_101591"/>
<organism evidence="1 2">
    <name type="scientific">Alteribacillus bidgolensis</name>
    <dbReference type="NCBI Taxonomy" id="930129"/>
    <lineage>
        <taxon>Bacteria</taxon>
        <taxon>Bacillati</taxon>
        <taxon>Bacillota</taxon>
        <taxon>Bacilli</taxon>
        <taxon>Bacillales</taxon>
        <taxon>Bacillaceae</taxon>
        <taxon>Alteribacillus</taxon>
    </lineage>
</organism>
<dbReference type="InterPro" id="IPR015421">
    <property type="entry name" value="PyrdxlP-dep_Trfase_major"/>
</dbReference>
<dbReference type="GO" id="GO:0016829">
    <property type="term" value="F:lyase activity"/>
    <property type="evidence" value="ECO:0007669"/>
    <property type="project" value="UniProtKB-KW"/>
</dbReference>
<dbReference type="Gene3D" id="3.40.640.10">
    <property type="entry name" value="Type I PLP-dependent aspartate aminotransferase-like (Major domain)"/>
    <property type="match status" value="1"/>
</dbReference>
<dbReference type="PANTHER" id="PTHR46658">
    <property type="entry name" value="CYS OR MET METABOLISM PYRIDOXAL-PHOSPHATE-DEPENDENT ENZYME"/>
    <property type="match status" value="1"/>
</dbReference>
<accession>A0A1G8D838</accession>
<evidence type="ECO:0000313" key="1">
    <source>
        <dbReference type="EMBL" id="SDH53958.1"/>
    </source>
</evidence>
<dbReference type="OrthoDB" id="9764766at2"/>